<proteinExistence type="predicted"/>
<comment type="caution">
    <text evidence="1">The sequence shown here is derived from an EMBL/GenBank/DDBJ whole genome shotgun (WGS) entry which is preliminary data.</text>
</comment>
<dbReference type="STRING" id="1629334.Cva_00304"/>
<gene>
    <name evidence="1" type="ORF">Cva_00304</name>
</gene>
<evidence type="ECO:0000313" key="1">
    <source>
        <dbReference type="EMBL" id="GAO97668.1"/>
    </source>
</evidence>
<dbReference type="Proteomes" id="UP000036771">
    <property type="component" value="Unassembled WGS sequence"/>
</dbReference>
<dbReference type="EMBL" id="BBVC01000014">
    <property type="protein sequence ID" value="GAO97668.1"/>
    <property type="molecule type" value="Genomic_DNA"/>
</dbReference>
<reference evidence="1 2" key="1">
    <citation type="submission" date="2015-03" db="EMBL/GenBank/DDBJ databases">
        <title>Caedibacter varicaedens, whole genome shotgun sequence.</title>
        <authorList>
            <person name="Suzuki H."/>
            <person name="Dapper A.L."/>
            <person name="Gibson A.K."/>
            <person name="Jackson C."/>
            <person name="Lee H."/>
            <person name="Pejaver V.R."/>
            <person name="Doak T."/>
            <person name="Lynch M."/>
        </authorList>
    </citation>
    <scope>NUCLEOTIDE SEQUENCE [LARGE SCALE GENOMIC DNA]</scope>
</reference>
<sequence>MEQRKPYSYLFVLYYNTCFQSHFRMGEEFINAMKDIQQNTCSHSGMLTRSDLEELRFDGIVDRAELEHQLIPKLYSEMEILDTPHMVRKILLAHNVSLYVVKENYPYAHKPEAVIPSQIFLTSENMYNTFQNNNYQFFTASHNKHKCYIEVDPIDFTNALHAYRFRIPVGGERELYYKSRKFAAIHAIIETNMLPYLKVKHPKAFEHAAHTDSLIKEIQGMYQIEFTEHAKEIVIELRRLNELSE</sequence>
<keyword evidence="2" id="KW-1185">Reference proteome</keyword>
<organism evidence="1 2">
    <name type="scientific">Caedimonas varicaedens</name>
    <dbReference type="NCBI Taxonomy" id="1629334"/>
    <lineage>
        <taxon>Bacteria</taxon>
        <taxon>Pseudomonadati</taxon>
        <taxon>Pseudomonadota</taxon>
        <taxon>Alphaproteobacteria</taxon>
        <taxon>Holosporales</taxon>
        <taxon>Caedimonadaceae</taxon>
        <taxon>Caedimonas</taxon>
    </lineage>
</organism>
<name>A0A0K8MBS3_9PROT</name>
<evidence type="ECO:0000313" key="2">
    <source>
        <dbReference type="Proteomes" id="UP000036771"/>
    </source>
</evidence>
<protein>
    <submittedName>
        <fullName evidence="1">Uncharacterized protein</fullName>
    </submittedName>
</protein>
<dbReference type="AlphaFoldDB" id="A0A0K8MBS3"/>
<accession>A0A0K8MBS3</accession>